<evidence type="ECO:0000256" key="3">
    <source>
        <dbReference type="PROSITE-ProRule" id="PRU00325"/>
    </source>
</evidence>
<keyword evidence="3" id="KW-0863">Zinc-finger</keyword>
<evidence type="ECO:0000256" key="1">
    <source>
        <dbReference type="ARBA" id="ARBA00001968"/>
    </source>
</evidence>
<keyword evidence="3" id="KW-0862">Zinc</keyword>
<keyword evidence="6" id="KW-1185">Reference proteome</keyword>
<organism evidence="5 6">
    <name type="scientific">Dermatophagoides farinae</name>
    <name type="common">American house dust mite</name>
    <dbReference type="NCBI Taxonomy" id="6954"/>
    <lineage>
        <taxon>Eukaryota</taxon>
        <taxon>Metazoa</taxon>
        <taxon>Ecdysozoa</taxon>
        <taxon>Arthropoda</taxon>
        <taxon>Chelicerata</taxon>
        <taxon>Arachnida</taxon>
        <taxon>Acari</taxon>
        <taxon>Acariformes</taxon>
        <taxon>Sarcoptiformes</taxon>
        <taxon>Astigmata</taxon>
        <taxon>Psoroptidia</taxon>
        <taxon>Analgoidea</taxon>
        <taxon>Pyroglyphidae</taxon>
        <taxon>Dermatophagoidinae</taxon>
        <taxon>Dermatophagoides</taxon>
    </lineage>
</organism>
<reference evidence="5" key="1">
    <citation type="submission" date="2013-05" db="EMBL/GenBank/DDBJ databases">
        <authorList>
            <person name="Yim A.K.Y."/>
            <person name="Chan T.F."/>
            <person name="Ji K.M."/>
            <person name="Liu X.Y."/>
            <person name="Zhou J.W."/>
            <person name="Li R.Q."/>
            <person name="Yang K.Y."/>
            <person name="Li J."/>
            <person name="Li M."/>
            <person name="Law P.T.W."/>
            <person name="Wu Y.L."/>
            <person name="Cai Z.L."/>
            <person name="Qin H."/>
            <person name="Bao Y."/>
            <person name="Leung R.K.K."/>
            <person name="Ng P.K.S."/>
            <person name="Zou J."/>
            <person name="Zhong X.J."/>
            <person name="Ran P.X."/>
            <person name="Zhong N.S."/>
            <person name="Liu Z.G."/>
            <person name="Tsui S.K.W."/>
        </authorList>
    </citation>
    <scope>NUCLEOTIDE SEQUENCE</scope>
    <source>
        <strain evidence="5">Derf</strain>
        <tissue evidence="5">Whole organism</tissue>
    </source>
</reference>
<dbReference type="Pfam" id="PF13359">
    <property type="entry name" value="DDE_Tnp_4"/>
    <property type="match status" value="1"/>
</dbReference>
<dbReference type="EMBL" id="ASGP02000004">
    <property type="protein sequence ID" value="KAH9512011.1"/>
    <property type="molecule type" value="Genomic_DNA"/>
</dbReference>
<dbReference type="AlphaFoldDB" id="A0A922I1A1"/>
<evidence type="ECO:0000313" key="6">
    <source>
        <dbReference type="Proteomes" id="UP000790347"/>
    </source>
</evidence>
<sequence>MSESSSSSKKLNEARCPICNFRLRSCSNVDRKLIKSQEDIDKVLRLMNKPVEIGDILCAKCNKKLCTQISLEKKQLLSDPEPCISSMCADISERFESTLFISDFSSTTINNQSILADPTYEYTPIVKEMIEMPFSRPIISHCYCFICSSKSDLKDIPIEARLQVFLKRRILVPKRNRCCKQHLMNKWLYEDEIDNIKIVSDKCELELSDMAKFMDLLAPDATSFNFQDKIDKRLMPQCQLYALTGHNWKDIDHLQSLITSMRNTSKRTVIQAIVTFLCKLRTGNANRVIAAFAGLDSERQAQSYIDSVLKSFEDDILPNQFGLQSITRDFIINERTSPVAKKLFDCQNRLMIICDGTYIRHQKSSNNVYQRKSYSGHKKTTLCKPFTICTTDGFVIDIPGPFNANENDASILKNIIGQKNGLSELLQPGDYFVLDRGFRDVVPILKKRGFNVLIPALKGKNKQLTTKESNESRLVTKIRWVVEAVHGVIGQKYKLLHNQFQNKSLPKLATYCRIACFLHNKFGKKFNSDSENMEEIINSMKSSNDVNSLAEMVEQGRWNTKRSLFKTFSSDDALDFPRMSIKELKIFFTGSYQLSQAISYLAEMLKEDGTLSLKFAKESNDILQWEVQSRHINRKKYKCYIKYLPKSNGLSSIVGHCCTCANGNRTVGCCSHVAALIYHLSYGRYLSRIFRPAEALTTLFDFNEEMTVIESDSDND</sequence>
<evidence type="ECO:0000259" key="4">
    <source>
        <dbReference type="PROSITE" id="PS50966"/>
    </source>
</evidence>
<dbReference type="InterPro" id="IPR007527">
    <property type="entry name" value="Znf_SWIM"/>
</dbReference>
<accession>A0A922I1A1</accession>
<evidence type="ECO:0000313" key="5">
    <source>
        <dbReference type="EMBL" id="KAH9512011.1"/>
    </source>
</evidence>
<gene>
    <name evidence="5" type="ORF">DERF_010427</name>
</gene>
<dbReference type="PANTHER" id="PTHR23080">
    <property type="entry name" value="THAP DOMAIN PROTEIN"/>
    <property type="match status" value="1"/>
</dbReference>
<dbReference type="PROSITE" id="PS50966">
    <property type="entry name" value="ZF_SWIM"/>
    <property type="match status" value="1"/>
</dbReference>
<proteinExistence type="predicted"/>
<evidence type="ECO:0000256" key="2">
    <source>
        <dbReference type="ARBA" id="ARBA00022723"/>
    </source>
</evidence>
<name>A0A922I1A1_DERFA</name>
<dbReference type="InterPro" id="IPR027806">
    <property type="entry name" value="HARBI1_dom"/>
</dbReference>
<dbReference type="GO" id="GO:0008270">
    <property type="term" value="F:zinc ion binding"/>
    <property type="evidence" value="ECO:0007669"/>
    <property type="project" value="UniProtKB-KW"/>
</dbReference>
<dbReference type="Proteomes" id="UP000790347">
    <property type="component" value="Unassembled WGS sequence"/>
</dbReference>
<feature type="domain" description="SWIM-type" evidence="4">
    <location>
        <begin position="643"/>
        <end position="681"/>
    </location>
</feature>
<comment type="cofactor">
    <cofactor evidence="1">
        <name>a divalent metal cation</name>
        <dbReference type="ChEBI" id="CHEBI:60240"/>
    </cofactor>
</comment>
<keyword evidence="2" id="KW-0479">Metal-binding</keyword>
<reference evidence="5" key="2">
    <citation type="journal article" date="2022" name="Res Sq">
        <title>Comparative Genomics Reveals Insights into the Divergent Evolution of Astigmatic Mites and Household Pest Adaptations.</title>
        <authorList>
            <person name="Xiong Q."/>
            <person name="Wan A.T.-Y."/>
            <person name="Liu X.-Y."/>
            <person name="Fung C.S.-H."/>
            <person name="Xiao X."/>
            <person name="Malainual N."/>
            <person name="Hou J."/>
            <person name="Wang L."/>
            <person name="Wang M."/>
            <person name="Yang K."/>
            <person name="Cui Y."/>
            <person name="Leung E."/>
            <person name="Nong W."/>
            <person name="Shin S.-K."/>
            <person name="Au S."/>
            <person name="Jeong K.Y."/>
            <person name="Chew F.T."/>
            <person name="Hui J."/>
            <person name="Leung T.F."/>
            <person name="Tungtrongchitr A."/>
            <person name="Zhong N."/>
            <person name="Liu Z."/>
            <person name="Tsui S."/>
        </authorList>
    </citation>
    <scope>NUCLEOTIDE SEQUENCE</scope>
    <source>
        <strain evidence="5">Derf</strain>
        <tissue evidence="5">Whole organism</tissue>
    </source>
</reference>
<protein>
    <recommendedName>
        <fullName evidence="4">SWIM-type domain-containing protein</fullName>
    </recommendedName>
</protein>
<comment type="caution">
    <text evidence="5">The sequence shown here is derived from an EMBL/GenBank/DDBJ whole genome shotgun (WGS) entry which is preliminary data.</text>
</comment>